<sequence>MKRYSVYSGDNGCIGSGLSYQEARRLYKKECNRQQFEFEDDIGYQSMAEPYQYAVSLVQEMALSQPEETDRPEDKPEFDDDGHRIQYYSWSSQEAPEAEK</sequence>
<feature type="region of interest" description="Disordered" evidence="1">
    <location>
        <begin position="64"/>
        <end position="100"/>
    </location>
</feature>
<evidence type="ECO:0000313" key="2">
    <source>
        <dbReference type="EMBL" id="RXT17763.1"/>
    </source>
</evidence>
<dbReference type="EMBL" id="MSSM01000064">
    <property type="protein sequence ID" value="RXT17763.1"/>
    <property type="molecule type" value="Genomic_DNA"/>
</dbReference>
<dbReference type="AlphaFoldDB" id="A0A4Q1TI41"/>
<evidence type="ECO:0000256" key="1">
    <source>
        <dbReference type="SAM" id="MobiDB-lite"/>
    </source>
</evidence>
<name>A0A4Q1TI41_9LACO</name>
<dbReference type="RefSeq" id="WP_129302939.1">
    <property type="nucleotide sequence ID" value="NZ_MSSM01000064.1"/>
</dbReference>
<organism evidence="2 3">
    <name type="scientific">Lacticaseibacillus chiayiensis</name>
    <dbReference type="NCBI Taxonomy" id="2100821"/>
    <lineage>
        <taxon>Bacteria</taxon>
        <taxon>Bacillati</taxon>
        <taxon>Bacillota</taxon>
        <taxon>Bacilli</taxon>
        <taxon>Lactobacillales</taxon>
        <taxon>Lactobacillaceae</taxon>
        <taxon>Lacticaseibacillus</taxon>
    </lineage>
</organism>
<evidence type="ECO:0000313" key="3">
    <source>
        <dbReference type="Proteomes" id="UP000290475"/>
    </source>
</evidence>
<proteinExistence type="predicted"/>
<comment type="caution">
    <text evidence="2">The sequence shown here is derived from an EMBL/GenBank/DDBJ whole genome shotgun (WGS) entry which is preliminary data.</text>
</comment>
<protein>
    <submittedName>
        <fullName evidence="2">Uncharacterized protein</fullName>
    </submittedName>
</protein>
<reference evidence="2 3" key="1">
    <citation type="submission" date="2017-01" db="EMBL/GenBank/DDBJ databases">
        <title>Lactobacillus chiayiensis sp. nov., a lactic acid bacterium isolated from compost.</title>
        <authorList>
            <person name="Huang C.-H."/>
        </authorList>
    </citation>
    <scope>NUCLEOTIDE SEQUENCE [LARGE SCALE GENOMIC DNA]</scope>
    <source>
        <strain evidence="3">chh01</strain>
    </source>
</reference>
<accession>A0A4Q1TI41</accession>
<gene>
    <name evidence="2" type="ORF">BVJ53_14170</name>
</gene>
<dbReference type="Proteomes" id="UP000290475">
    <property type="component" value="Unassembled WGS sequence"/>
</dbReference>